<evidence type="ECO:0000256" key="3">
    <source>
        <dbReference type="RuleBase" id="RU000524"/>
    </source>
</evidence>
<evidence type="ECO:0000256" key="2">
    <source>
        <dbReference type="HAMAP-Rule" id="MF_00984"/>
    </source>
</evidence>
<dbReference type="PROSITE" id="PS50935">
    <property type="entry name" value="SSB"/>
    <property type="match status" value="1"/>
</dbReference>
<gene>
    <name evidence="5" type="primary">ssb_3</name>
    <name evidence="5" type="ORF">Prum_060990</name>
</gene>
<proteinExistence type="inferred from homology"/>
<dbReference type="PANTHER" id="PTHR10302">
    <property type="entry name" value="SINGLE-STRANDED DNA-BINDING PROTEIN"/>
    <property type="match status" value="1"/>
</dbReference>
<dbReference type="RefSeq" id="WP_173079325.1">
    <property type="nucleotide sequence ID" value="NZ_BAABJB010000013.1"/>
</dbReference>
<dbReference type="PANTHER" id="PTHR10302:SF27">
    <property type="entry name" value="SINGLE-STRANDED DNA-BINDING PROTEIN"/>
    <property type="match status" value="1"/>
</dbReference>
<dbReference type="HAMAP" id="MF_00984">
    <property type="entry name" value="SSB"/>
    <property type="match status" value="1"/>
</dbReference>
<dbReference type="GO" id="GO:0009295">
    <property type="term" value="C:nucleoid"/>
    <property type="evidence" value="ECO:0007669"/>
    <property type="project" value="TreeGrafter"/>
</dbReference>
<comment type="caution">
    <text evidence="2">Lacks conserved residue(s) required for the propagation of feature annotation.</text>
</comment>
<keyword evidence="1 2" id="KW-0238">DNA-binding</keyword>
<evidence type="ECO:0000313" key="6">
    <source>
        <dbReference type="Proteomes" id="UP000482960"/>
    </source>
</evidence>
<organism evidence="5 6">
    <name type="scientific">Phytohabitans rumicis</name>
    <dbReference type="NCBI Taxonomy" id="1076125"/>
    <lineage>
        <taxon>Bacteria</taxon>
        <taxon>Bacillati</taxon>
        <taxon>Actinomycetota</taxon>
        <taxon>Actinomycetes</taxon>
        <taxon>Micromonosporales</taxon>
        <taxon>Micromonosporaceae</taxon>
    </lineage>
</organism>
<name>A0A6V8LEI6_9ACTN</name>
<feature type="region of interest" description="Disordered" evidence="4">
    <location>
        <begin position="122"/>
        <end position="158"/>
    </location>
</feature>
<comment type="subunit">
    <text evidence="2">Homotetramer.</text>
</comment>
<sequence length="158" mass="17173">MRNTVSITVNGNLTDDPELRFTPSGTAVVKFTVAVNPRTFDKDSGQWKDGEPSFYRCTAWKQLAENIANSLAKGHRVIVDGTLSERRWKDVKEPEKMRSGWEVTADAVGPDLSYATATVKKMARGSAGDVPPDDPWSTGSSQPPARAGAGFSDDEPPF</sequence>
<dbReference type="SUPFAM" id="SSF50249">
    <property type="entry name" value="Nucleic acid-binding proteins"/>
    <property type="match status" value="1"/>
</dbReference>
<reference evidence="5 6" key="1">
    <citation type="submission" date="2020-03" db="EMBL/GenBank/DDBJ databases">
        <title>Whole genome shotgun sequence of Phytohabitans rumicis NBRC 108638.</title>
        <authorList>
            <person name="Komaki H."/>
            <person name="Tamura T."/>
        </authorList>
    </citation>
    <scope>NUCLEOTIDE SEQUENCE [LARGE SCALE GENOMIC DNA]</scope>
    <source>
        <strain evidence="5 6">NBRC 108638</strain>
    </source>
</reference>
<dbReference type="InterPro" id="IPR012340">
    <property type="entry name" value="NA-bd_OB-fold"/>
</dbReference>
<reference evidence="5 6" key="2">
    <citation type="submission" date="2020-03" db="EMBL/GenBank/DDBJ databases">
        <authorList>
            <person name="Ichikawa N."/>
            <person name="Kimura A."/>
            <person name="Kitahashi Y."/>
            <person name="Uohara A."/>
        </authorList>
    </citation>
    <scope>NUCLEOTIDE SEQUENCE [LARGE SCALE GENOMIC DNA]</scope>
    <source>
        <strain evidence="5 6">NBRC 108638</strain>
    </source>
</reference>
<dbReference type="AlphaFoldDB" id="A0A6V8LEI6"/>
<dbReference type="EMBL" id="BLPG01000001">
    <property type="protein sequence ID" value="GFJ92457.1"/>
    <property type="molecule type" value="Genomic_DNA"/>
</dbReference>
<evidence type="ECO:0000256" key="4">
    <source>
        <dbReference type="SAM" id="MobiDB-lite"/>
    </source>
</evidence>
<dbReference type="GO" id="GO:0003697">
    <property type="term" value="F:single-stranded DNA binding"/>
    <property type="evidence" value="ECO:0007669"/>
    <property type="project" value="UniProtKB-UniRule"/>
</dbReference>
<evidence type="ECO:0000256" key="1">
    <source>
        <dbReference type="ARBA" id="ARBA00023125"/>
    </source>
</evidence>
<comment type="caution">
    <text evidence="5">The sequence shown here is derived from an EMBL/GenBank/DDBJ whole genome shotgun (WGS) entry which is preliminary data.</text>
</comment>
<dbReference type="CDD" id="cd04496">
    <property type="entry name" value="SSB_OBF"/>
    <property type="match status" value="1"/>
</dbReference>
<dbReference type="Gene3D" id="2.40.50.140">
    <property type="entry name" value="Nucleic acid-binding proteins"/>
    <property type="match status" value="1"/>
</dbReference>
<dbReference type="GO" id="GO:0006260">
    <property type="term" value="P:DNA replication"/>
    <property type="evidence" value="ECO:0007669"/>
    <property type="project" value="InterPro"/>
</dbReference>
<accession>A0A6V8LEI6</accession>
<dbReference type="InterPro" id="IPR000424">
    <property type="entry name" value="Primosome_PriB/ssb"/>
</dbReference>
<dbReference type="NCBIfam" id="TIGR00621">
    <property type="entry name" value="ssb"/>
    <property type="match status" value="1"/>
</dbReference>
<protein>
    <recommendedName>
        <fullName evidence="2 3">Single-stranded DNA-binding protein</fullName>
        <shortName evidence="2">SSB</shortName>
    </recommendedName>
</protein>
<dbReference type="InterPro" id="IPR011344">
    <property type="entry name" value="ssDNA-bd"/>
</dbReference>
<dbReference type="Pfam" id="PF00436">
    <property type="entry name" value="SSB"/>
    <property type="match status" value="1"/>
</dbReference>
<keyword evidence="6" id="KW-1185">Reference proteome</keyword>
<dbReference type="Proteomes" id="UP000482960">
    <property type="component" value="Unassembled WGS sequence"/>
</dbReference>
<evidence type="ECO:0000313" key="5">
    <source>
        <dbReference type="EMBL" id="GFJ92457.1"/>
    </source>
</evidence>